<dbReference type="Pfam" id="PF00168">
    <property type="entry name" value="C2"/>
    <property type="match status" value="1"/>
</dbReference>
<dbReference type="SUPFAM" id="SSF49562">
    <property type="entry name" value="C2 domain (Calcium/lipid-binding domain, CaLB)"/>
    <property type="match status" value="1"/>
</dbReference>
<dbReference type="SUPFAM" id="SSF57863">
    <property type="entry name" value="ArfGap/RecO-like zinc finger"/>
    <property type="match status" value="1"/>
</dbReference>
<dbReference type="InterPro" id="IPR001164">
    <property type="entry name" value="ArfGAP_dom"/>
</dbReference>
<keyword evidence="5" id="KW-1185">Reference proteome</keyword>
<dbReference type="EMBL" id="JAPMOS010000033">
    <property type="protein sequence ID" value="KAJ4458186.1"/>
    <property type="molecule type" value="Genomic_DNA"/>
</dbReference>
<keyword evidence="1" id="KW-0862">Zinc</keyword>
<dbReference type="PRINTS" id="PR00405">
    <property type="entry name" value="REVINTRACTNG"/>
</dbReference>
<organism evidence="4 5">
    <name type="scientific">Paratrimastix pyriformis</name>
    <dbReference type="NCBI Taxonomy" id="342808"/>
    <lineage>
        <taxon>Eukaryota</taxon>
        <taxon>Metamonada</taxon>
        <taxon>Preaxostyla</taxon>
        <taxon>Paratrimastigidae</taxon>
        <taxon>Paratrimastix</taxon>
    </lineage>
</organism>
<dbReference type="PANTHER" id="PTHR46220">
    <property type="entry name" value="ADP-RIBOSYLATION FACTOR GTPASE-ACTIVATING PROTEIN AGD12"/>
    <property type="match status" value="1"/>
</dbReference>
<evidence type="ECO:0000259" key="3">
    <source>
        <dbReference type="PROSITE" id="PS50115"/>
    </source>
</evidence>
<dbReference type="CDD" id="cd08204">
    <property type="entry name" value="ArfGap"/>
    <property type="match status" value="1"/>
</dbReference>
<sequence>MSSAASPSQIQSQQAKLRRLVNCPGNDICAECGAPSPKWASCNLGVLVCLRCAGAHRSLSTQISMIRSLTLDRWTDEQIETVLSIGNDKANEIWEHSIPPGAKISMQSTPEETIAFVRRKYVDREWSIHSDNSDRNNANSTTPVPTFVPSTTQHIMVNQVQAGLLTIQLIEGVDLTPSDPNGLSDPYVIFTLGTEHNRSRTVQKSLSPRWDETINMRVPSRDLPLKMRCMDYDRTSRDDFLGEAALDLRTLQDGVPQNLWVALGRVDRGQLHMVLIYTALSE</sequence>
<evidence type="ECO:0000259" key="2">
    <source>
        <dbReference type="PROSITE" id="PS50004"/>
    </source>
</evidence>
<dbReference type="InterPro" id="IPR038508">
    <property type="entry name" value="ArfGAP_dom_sf"/>
</dbReference>
<dbReference type="PRINTS" id="PR00360">
    <property type="entry name" value="C2DOMAIN"/>
</dbReference>
<dbReference type="InterPro" id="IPR037278">
    <property type="entry name" value="ARFGAP/RecO"/>
</dbReference>
<feature type="domain" description="C2" evidence="2">
    <location>
        <begin position="141"/>
        <end position="261"/>
    </location>
</feature>
<dbReference type="InterPro" id="IPR035892">
    <property type="entry name" value="C2_domain_sf"/>
</dbReference>
<dbReference type="SMART" id="SM00239">
    <property type="entry name" value="C2"/>
    <property type="match status" value="1"/>
</dbReference>
<reference evidence="4" key="1">
    <citation type="journal article" date="2022" name="bioRxiv">
        <title>Genomics of Preaxostyla Flagellates Illuminates Evolutionary Transitions and the Path Towards Mitochondrial Loss.</title>
        <authorList>
            <person name="Novak L.V.F."/>
            <person name="Treitli S.C."/>
            <person name="Pyrih J."/>
            <person name="Halakuc P."/>
            <person name="Pipaliya S.V."/>
            <person name="Vacek V."/>
            <person name="Brzon O."/>
            <person name="Soukal P."/>
            <person name="Eme L."/>
            <person name="Dacks J.B."/>
            <person name="Karnkowska A."/>
            <person name="Elias M."/>
            <person name="Hampl V."/>
        </authorList>
    </citation>
    <scope>NUCLEOTIDE SEQUENCE</scope>
    <source>
        <strain evidence="4">RCP-MX</strain>
    </source>
</reference>
<evidence type="ECO:0000256" key="1">
    <source>
        <dbReference type="PROSITE-ProRule" id="PRU00288"/>
    </source>
</evidence>
<proteinExistence type="predicted"/>
<keyword evidence="1" id="KW-0479">Metal-binding</keyword>
<dbReference type="SMART" id="SM00105">
    <property type="entry name" value="ArfGap"/>
    <property type="match status" value="1"/>
</dbReference>
<accession>A0ABQ8UG11</accession>
<evidence type="ECO:0000313" key="4">
    <source>
        <dbReference type="EMBL" id="KAJ4458186.1"/>
    </source>
</evidence>
<feature type="domain" description="Arf-GAP" evidence="3">
    <location>
        <begin position="14"/>
        <end position="135"/>
    </location>
</feature>
<dbReference type="InterPro" id="IPR000008">
    <property type="entry name" value="C2_dom"/>
</dbReference>
<dbReference type="Gene3D" id="1.10.220.150">
    <property type="entry name" value="Arf GTPase activating protein"/>
    <property type="match status" value="1"/>
</dbReference>
<dbReference type="PANTHER" id="PTHR46220:SF1">
    <property type="entry name" value="ADP-RIBOSYLATION FACTOR GTPASE-ACTIVATING PROTEIN AGD12"/>
    <property type="match status" value="1"/>
</dbReference>
<protein>
    <submittedName>
        <fullName evidence="4">ADP-ribosylation factor GTPase-activating protein AGD12</fullName>
    </submittedName>
</protein>
<evidence type="ECO:0000313" key="5">
    <source>
        <dbReference type="Proteomes" id="UP001141327"/>
    </source>
</evidence>
<dbReference type="Pfam" id="PF01412">
    <property type="entry name" value="ArfGap"/>
    <property type="match status" value="1"/>
</dbReference>
<name>A0ABQ8UG11_9EUKA</name>
<dbReference type="Gene3D" id="2.60.40.150">
    <property type="entry name" value="C2 domain"/>
    <property type="match status" value="1"/>
</dbReference>
<dbReference type="PROSITE" id="PS50004">
    <property type="entry name" value="C2"/>
    <property type="match status" value="1"/>
</dbReference>
<keyword evidence="1" id="KW-0863">Zinc-finger</keyword>
<dbReference type="PROSITE" id="PS50115">
    <property type="entry name" value="ARFGAP"/>
    <property type="match status" value="1"/>
</dbReference>
<gene>
    <name evidence="4" type="ORF">PAPYR_6148</name>
</gene>
<comment type="caution">
    <text evidence="4">The sequence shown here is derived from an EMBL/GenBank/DDBJ whole genome shotgun (WGS) entry which is preliminary data.</text>
</comment>
<dbReference type="Proteomes" id="UP001141327">
    <property type="component" value="Unassembled WGS sequence"/>
</dbReference>
<dbReference type="InterPro" id="IPR044518">
    <property type="entry name" value="ARF_GAP_AGD11/12/13"/>
</dbReference>